<dbReference type="EMBL" id="AYHA01000092">
    <property type="protein sequence ID" value="ESS01406.1"/>
    <property type="molecule type" value="Genomic_DNA"/>
</dbReference>
<dbReference type="InterPro" id="IPR039935">
    <property type="entry name" value="YML079W-like"/>
</dbReference>
<dbReference type="InterPro" id="IPR009327">
    <property type="entry name" value="Cupin_DUF985"/>
</dbReference>
<comment type="caution">
    <text evidence="2">The sequence shown here is derived from an EMBL/GenBank/DDBJ whole genome shotgun (WGS) entry which is preliminary data.</text>
</comment>
<reference evidence="2 3" key="2">
    <citation type="journal article" date="2015" name="Genome Announc.">
        <title>Draft Genome Sequence of Lactobacillus fermentum NB-22.</title>
        <authorList>
            <person name="Chaplin A.V."/>
            <person name="Shkoporov A.N."/>
            <person name="Efimov B.A."/>
            <person name="Pikina A.P."/>
            <person name="Borisova O.Y."/>
            <person name="Gladko I.A."/>
            <person name="Postnikova E.A."/>
            <person name="Lordkipanidze A.E."/>
            <person name="Kafarskaia L.I."/>
        </authorList>
    </citation>
    <scope>NUCLEOTIDE SEQUENCE [LARGE SCALE GENOMIC DNA]</scope>
    <source>
        <strain evidence="2 3">NB-22</strain>
    </source>
</reference>
<proteinExistence type="predicted"/>
<accession>A0A829LZL6</accession>
<evidence type="ECO:0000259" key="1">
    <source>
        <dbReference type="Pfam" id="PF06172"/>
    </source>
</evidence>
<protein>
    <submittedName>
        <fullName evidence="2">Cupin</fullName>
    </submittedName>
</protein>
<reference evidence="3" key="1">
    <citation type="submission" date="2013-10" db="EMBL/GenBank/DDBJ databases">
        <title>Draft genome sequence of Lactobacillus fermentum NB-22.</title>
        <authorList>
            <person name="Chaplin A.V."/>
            <person name="Shkoporov A.N."/>
            <person name="Khokhlova E.V."/>
            <person name="Efimov B.A."/>
            <person name="Kafarskaia L.I."/>
        </authorList>
    </citation>
    <scope>NUCLEOTIDE SEQUENCE [LARGE SCALE GENOMIC DNA]</scope>
    <source>
        <strain evidence="3">NB-22</strain>
    </source>
</reference>
<feature type="domain" description="DUF985" evidence="1">
    <location>
        <begin position="40"/>
        <end position="174"/>
    </location>
</feature>
<dbReference type="CDD" id="cd06121">
    <property type="entry name" value="cupin_YML079wp"/>
    <property type="match status" value="1"/>
</dbReference>
<dbReference type="Pfam" id="PF06172">
    <property type="entry name" value="Cupin_5"/>
    <property type="match status" value="1"/>
</dbReference>
<dbReference type="PANTHER" id="PTHR33387">
    <property type="entry name" value="RMLC-LIKE JELLY ROLL FOLD PROTEIN"/>
    <property type="match status" value="1"/>
</dbReference>
<dbReference type="Gene3D" id="2.60.120.10">
    <property type="entry name" value="Jelly Rolls"/>
    <property type="match status" value="1"/>
</dbReference>
<name>A0A829LZL6_LIMFE</name>
<dbReference type="PANTHER" id="PTHR33387:SF3">
    <property type="entry name" value="DUF985 DOMAIN-CONTAINING PROTEIN"/>
    <property type="match status" value="1"/>
</dbReference>
<evidence type="ECO:0000313" key="3">
    <source>
        <dbReference type="Proteomes" id="UP000018412"/>
    </source>
</evidence>
<gene>
    <name evidence="2" type="ORF">NB22_04830</name>
</gene>
<organism evidence="2 3">
    <name type="scientific">Limosilactobacillus fermentum NB-22</name>
    <dbReference type="NCBI Taxonomy" id="1408443"/>
    <lineage>
        <taxon>Bacteria</taxon>
        <taxon>Bacillati</taxon>
        <taxon>Bacillota</taxon>
        <taxon>Bacilli</taxon>
        <taxon>Lactobacillales</taxon>
        <taxon>Lactobacillaceae</taxon>
        <taxon>Limosilactobacillus</taxon>
    </lineage>
</organism>
<sequence>MFYDFDNGVKGNKTTSLCYNQPNDCLPIKGGILMPTKTDYVTQLNLTPHPEGGWYRQVYHSAKTTYDQTSLASRYEYTSIYFLLDGSSPSHLHRLLHDEIWYFHDGAPILVHYFYPNGFYEVIKLGRDIAAGEVLQFRVPAGTILGSEVADPASFGLVSCAVAPGFDYHDFELLTQANLLAKYPDQEAVIKRLAYEKLPDF</sequence>
<dbReference type="Proteomes" id="UP000018412">
    <property type="component" value="Unassembled WGS sequence"/>
</dbReference>
<dbReference type="InterPro" id="IPR011051">
    <property type="entry name" value="RmlC_Cupin_sf"/>
</dbReference>
<evidence type="ECO:0000313" key="2">
    <source>
        <dbReference type="EMBL" id="ESS01406.1"/>
    </source>
</evidence>
<dbReference type="SUPFAM" id="SSF51182">
    <property type="entry name" value="RmlC-like cupins"/>
    <property type="match status" value="1"/>
</dbReference>
<dbReference type="AlphaFoldDB" id="A0A829LZL6"/>
<dbReference type="InterPro" id="IPR014710">
    <property type="entry name" value="RmlC-like_jellyroll"/>
</dbReference>